<dbReference type="Proteomes" id="UP000031189">
    <property type="component" value="Unassembled WGS sequence"/>
</dbReference>
<dbReference type="CDD" id="cd16332">
    <property type="entry name" value="Prp-like"/>
    <property type="match status" value="1"/>
</dbReference>
<dbReference type="GO" id="GO:0005840">
    <property type="term" value="C:ribosome"/>
    <property type="evidence" value="ECO:0007669"/>
    <property type="project" value="UniProtKB-KW"/>
</dbReference>
<keyword evidence="4" id="KW-0788">Thiol protease</keyword>
<comment type="caution">
    <text evidence="7">The sequence shown here is derived from an EMBL/GenBank/DDBJ whole genome shotgun (WGS) entry which is preliminary data.</text>
</comment>
<dbReference type="GO" id="GO:0008234">
    <property type="term" value="F:cysteine-type peptidase activity"/>
    <property type="evidence" value="ECO:0007669"/>
    <property type="project" value="UniProtKB-KW"/>
</dbReference>
<dbReference type="SUPFAM" id="SSF118010">
    <property type="entry name" value="TM1457-like"/>
    <property type="match status" value="1"/>
</dbReference>
<sequence length="106" mass="12144">MIKIKYHYTDDFRRKGFTIKGHADFAPIGQDIVCSAVTSNAIGVINSLDRLAKVKFDSVIGQEGFIECLVHEESLNEKTDLLLEHFELTMKSIQKDYRNNIKILKK</sequence>
<evidence type="ECO:0000313" key="8">
    <source>
        <dbReference type="Proteomes" id="UP000031189"/>
    </source>
</evidence>
<keyword evidence="2" id="KW-0645">Protease</keyword>
<dbReference type="STRING" id="1577792.QX51_10035"/>
<dbReference type="GO" id="GO:0042254">
    <property type="term" value="P:ribosome biogenesis"/>
    <property type="evidence" value="ECO:0007669"/>
    <property type="project" value="UniProtKB-KW"/>
</dbReference>
<accession>A0A0B3WRB4</accession>
<evidence type="ECO:0000313" key="7">
    <source>
        <dbReference type="EMBL" id="KHS57095.1"/>
    </source>
</evidence>
<comment type="similarity">
    <text evidence="5">Belongs to the Prp family.</text>
</comment>
<evidence type="ECO:0000256" key="2">
    <source>
        <dbReference type="ARBA" id="ARBA00022670"/>
    </source>
</evidence>
<keyword evidence="7" id="KW-0687">Ribonucleoprotein</keyword>
<dbReference type="EMBL" id="JWHR01000092">
    <property type="protein sequence ID" value="KHS57095.1"/>
    <property type="molecule type" value="Genomic_DNA"/>
</dbReference>
<dbReference type="GO" id="GO:0006508">
    <property type="term" value="P:proteolysis"/>
    <property type="evidence" value="ECO:0007669"/>
    <property type="project" value="UniProtKB-KW"/>
</dbReference>
<reference evidence="7 8" key="1">
    <citation type="submission" date="2014-12" db="EMBL/GenBank/DDBJ databases">
        <title>Draft genome sequence of Terrisporobacter sp. 08-306576, isolated from the blood culture of a bacteremia patient.</title>
        <authorList>
            <person name="Lund L.C."/>
            <person name="Sydenham T.V."/>
            <person name="Hogh S.V."/>
            <person name="Skov M.N."/>
            <person name="Kemp M."/>
            <person name="Justesen U.S."/>
        </authorList>
    </citation>
    <scope>NUCLEOTIDE SEQUENCE [LARGE SCALE GENOMIC DNA]</scope>
    <source>
        <strain evidence="7 8">08-306576</strain>
    </source>
</reference>
<name>A0A0B3WRB4_9FIRM</name>
<evidence type="ECO:0000256" key="3">
    <source>
        <dbReference type="ARBA" id="ARBA00022801"/>
    </source>
</evidence>
<keyword evidence="8" id="KW-1185">Reference proteome</keyword>
<dbReference type="InterPro" id="IPR036764">
    <property type="entry name" value="Peptidase_Prp_sf"/>
</dbReference>
<dbReference type="Gene3D" id="3.30.70.1490">
    <property type="entry name" value="Cysteine protease Prp"/>
    <property type="match status" value="1"/>
</dbReference>
<keyword evidence="1" id="KW-0690">Ribosome biogenesis</keyword>
<evidence type="ECO:0000256" key="1">
    <source>
        <dbReference type="ARBA" id="ARBA00022517"/>
    </source>
</evidence>
<dbReference type="AlphaFoldDB" id="A0A0B3WRB4"/>
<protein>
    <recommendedName>
        <fullName evidence="6">Ribosomal processing cysteine protease Prp</fullName>
    </recommendedName>
</protein>
<dbReference type="Pfam" id="PF04327">
    <property type="entry name" value="Peptidase_Prp"/>
    <property type="match status" value="1"/>
</dbReference>
<keyword evidence="3" id="KW-0378">Hydrolase</keyword>
<gene>
    <name evidence="7" type="ORF">QX51_10035</name>
</gene>
<dbReference type="OrthoDB" id="48998at2"/>
<keyword evidence="7" id="KW-0689">Ribosomal protein</keyword>
<organism evidence="7 8">
    <name type="scientific">Terrisporobacter othiniensis</name>
    <dbReference type="NCBI Taxonomy" id="1577792"/>
    <lineage>
        <taxon>Bacteria</taxon>
        <taxon>Bacillati</taxon>
        <taxon>Bacillota</taxon>
        <taxon>Clostridia</taxon>
        <taxon>Peptostreptococcales</taxon>
        <taxon>Peptostreptococcaceae</taxon>
        <taxon>Terrisporobacter</taxon>
    </lineage>
</organism>
<dbReference type="RefSeq" id="WP_039679783.1">
    <property type="nucleotide sequence ID" value="NZ_JAWGXO010000012.1"/>
</dbReference>
<proteinExistence type="inferred from homology"/>
<dbReference type="PANTHER" id="PTHR39178">
    <property type="entry name" value="HYPOTHETICAL RIBOSOME-ASSOCIATED PROTEIN"/>
    <property type="match status" value="1"/>
</dbReference>
<dbReference type="InterPro" id="IPR007422">
    <property type="entry name" value="Peptidase_Prp"/>
</dbReference>
<evidence type="ECO:0000256" key="5">
    <source>
        <dbReference type="ARBA" id="ARBA00044503"/>
    </source>
</evidence>
<evidence type="ECO:0000256" key="4">
    <source>
        <dbReference type="ARBA" id="ARBA00022807"/>
    </source>
</evidence>
<dbReference type="PANTHER" id="PTHR39178:SF1">
    <property type="entry name" value="RIBOSOMAL-PROCESSING CYSTEINE PROTEASE PRP"/>
    <property type="match status" value="1"/>
</dbReference>
<evidence type="ECO:0000256" key="6">
    <source>
        <dbReference type="ARBA" id="ARBA00044538"/>
    </source>
</evidence>